<dbReference type="EMBL" id="KF901064">
    <property type="protein sequence ID" value="AIF16773.1"/>
    <property type="molecule type" value="Genomic_DNA"/>
</dbReference>
<proteinExistence type="predicted"/>
<evidence type="ECO:0000313" key="2">
    <source>
        <dbReference type="EMBL" id="AIF16773.1"/>
    </source>
</evidence>
<name>A0A075HS89_9ARCH</name>
<keyword evidence="1" id="KW-0812">Transmembrane</keyword>
<feature type="transmembrane region" description="Helical" evidence="1">
    <location>
        <begin position="60"/>
        <end position="88"/>
    </location>
</feature>
<reference evidence="2" key="1">
    <citation type="journal article" date="2014" name="Genome Biol. Evol.">
        <title>Pangenome evidence for extensive interdomain horizontal transfer affecting lineage core and shell genes in uncultured planktonic thaumarchaeota and euryarchaeota.</title>
        <authorList>
            <person name="Deschamps P."/>
            <person name="Zivanovic Y."/>
            <person name="Moreira D."/>
            <person name="Rodriguez-Valera F."/>
            <person name="Lopez-Garcia P."/>
        </authorList>
    </citation>
    <scope>NUCLEOTIDE SEQUENCE</scope>
</reference>
<keyword evidence="1" id="KW-1133">Transmembrane helix</keyword>
<dbReference type="AlphaFoldDB" id="A0A075HS89"/>
<feature type="transmembrane region" description="Helical" evidence="1">
    <location>
        <begin position="36"/>
        <end position="54"/>
    </location>
</feature>
<organism evidence="2">
    <name type="scientific">uncultured marine thaumarchaeote KM3_74_H09</name>
    <dbReference type="NCBI Taxonomy" id="1456276"/>
    <lineage>
        <taxon>Archaea</taxon>
        <taxon>Nitrososphaerota</taxon>
        <taxon>environmental samples</taxon>
    </lineage>
</organism>
<feature type="transmembrane region" description="Helical" evidence="1">
    <location>
        <begin position="12"/>
        <end position="29"/>
    </location>
</feature>
<accession>A0A075HS89</accession>
<keyword evidence="1" id="KW-0472">Membrane</keyword>
<evidence type="ECO:0000256" key="1">
    <source>
        <dbReference type="SAM" id="Phobius"/>
    </source>
</evidence>
<protein>
    <submittedName>
        <fullName evidence="2">Uncharacterized protein</fullName>
    </submittedName>
</protein>
<sequence>METSSPRFKSLAVTAGLSFWFFIVISAIGHFSTEALLVFIASVLVTTQILATKISKGLDIFAIINTKIFLSIFFGTVFFIYGILMRFLRIDLLRLRKQQNSYWLNTEQAKPHRIRKQY</sequence>